<evidence type="ECO:0000256" key="1">
    <source>
        <dbReference type="SAM" id="Coils"/>
    </source>
</evidence>
<evidence type="ECO:0000313" key="2">
    <source>
        <dbReference type="EMBL" id="PIC48219.1"/>
    </source>
</evidence>
<sequence>MNQFEREQAQIKAMWRRVYELRAMSEEMHFRREATKREIETYPQRHENRMRVVRIVHWANVNNAIRYAAELTRRVECMDRVEEKQKRQLEMLKKAGDAIIVAHLRETLQFVTGVSKDPGNADYFIDSAFNDLEKKHEVQMEEFRKRHNEKVDRAIMYAAEMERRVESLERNEKKQKEQSEKLKEVMIVLEVSLLRHKLEGLKKERRYMEYEINGKPEVKVRRKAYEAKKAEAQKRRNEKVDRATMYAAEMERRVESLERNDKKQKEQFEKFKEVLRVLEVVRQENGIQTRAAILNGLKNGMNQDENQAPAQNRELKVALEYAAEMEKRVEGLDAVIRNQERMFQELAENMEKVRKANVALRRKNARLEAELKAAAGNQDEKENQ</sequence>
<comment type="caution">
    <text evidence="2">The sequence shown here is derived from an EMBL/GenBank/DDBJ whole genome shotgun (WGS) entry which is preliminary data.</text>
</comment>
<gene>
    <name evidence="2" type="primary">Cnig_chr_II.g7282</name>
    <name evidence="2" type="ORF">B9Z55_007282</name>
</gene>
<reference evidence="3" key="1">
    <citation type="submission" date="2017-10" db="EMBL/GenBank/DDBJ databases">
        <title>Rapid genome shrinkage in a self-fertile nematode reveals novel sperm competition proteins.</title>
        <authorList>
            <person name="Yin D."/>
            <person name="Schwarz E.M."/>
            <person name="Thomas C.G."/>
            <person name="Felde R.L."/>
            <person name="Korf I.F."/>
            <person name="Cutter A.D."/>
            <person name="Schartner C.M."/>
            <person name="Ralston E.J."/>
            <person name="Meyer B.J."/>
            <person name="Haag E.S."/>
        </authorList>
    </citation>
    <scope>NUCLEOTIDE SEQUENCE [LARGE SCALE GENOMIC DNA]</scope>
    <source>
        <strain evidence="3">JU1422</strain>
    </source>
</reference>
<evidence type="ECO:0000313" key="3">
    <source>
        <dbReference type="Proteomes" id="UP000230233"/>
    </source>
</evidence>
<dbReference type="Proteomes" id="UP000230233">
    <property type="component" value="Chromosome II"/>
</dbReference>
<accession>A0A2G5V8W5</accession>
<proteinExistence type="predicted"/>
<dbReference type="OrthoDB" id="10528686at2759"/>
<keyword evidence="1" id="KW-0175">Coiled coil</keyword>
<name>A0A2G5V8W5_9PELO</name>
<organism evidence="2 3">
    <name type="scientific">Caenorhabditis nigoni</name>
    <dbReference type="NCBI Taxonomy" id="1611254"/>
    <lineage>
        <taxon>Eukaryota</taxon>
        <taxon>Metazoa</taxon>
        <taxon>Ecdysozoa</taxon>
        <taxon>Nematoda</taxon>
        <taxon>Chromadorea</taxon>
        <taxon>Rhabditida</taxon>
        <taxon>Rhabditina</taxon>
        <taxon>Rhabditomorpha</taxon>
        <taxon>Rhabditoidea</taxon>
        <taxon>Rhabditidae</taxon>
        <taxon>Peloderinae</taxon>
        <taxon>Caenorhabditis</taxon>
    </lineage>
</organism>
<feature type="coiled-coil region" evidence="1">
    <location>
        <begin position="222"/>
        <end position="274"/>
    </location>
</feature>
<feature type="coiled-coil region" evidence="1">
    <location>
        <begin position="322"/>
        <end position="384"/>
    </location>
</feature>
<protein>
    <submittedName>
        <fullName evidence="2">Uncharacterized protein</fullName>
    </submittedName>
</protein>
<keyword evidence="3" id="KW-1185">Reference proteome</keyword>
<feature type="coiled-coil region" evidence="1">
    <location>
        <begin position="151"/>
        <end position="185"/>
    </location>
</feature>
<dbReference type="AlphaFoldDB" id="A0A2G5V8W5"/>
<dbReference type="EMBL" id="PDUG01000002">
    <property type="protein sequence ID" value="PIC48219.1"/>
    <property type="molecule type" value="Genomic_DNA"/>
</dbReference>